<dbReference type="EMBL" id="UINC01035466">
    <property type="protein sequence ID" value="SVB27915.1"/>
    <property type="molecule type" value="Genomic_DNA"/>
</dbReference>
<gene>
    <name evidence="1" type="ORF">METZ01_LOCUS180769</name>
</gene>
<sequence length="57" mass="6321">MVKRLSKFERIVICTGNVAHTMVEGTVRMAEVNGIQVDRTHSSSVSAMKKCLEKISN</sequence>
<dbReference type="Pfam" id="PF10087">
    <property type="entry name" value="DUF2325"/>
    <property type="match status" value="1"/>
</dbReference>
<organism evidence="1">
    <name type="scientific">marine metagenome</name>
    <dbReference type="NCBI Taxonomy" id="408172"/>
    <lineage>
        <taxon>unclassified sequences</taxon>
        <taxon>metagenomes</taxon>
        <taxon>ecological metagenomes</taxon>
    </lineage>
</organism>
<name>A0A382CPA8_9ZZZZ</name>
<dbReference type="AlphaFoldDB" id="A0A382CPA8"/>
<reference evidence="1" key="1">
    <citation type="submission" date="2018-05" db="EMBL/GenBank/DDBJ databases">
        <authorList>
            <person name="Lanie J.A."/>
            <person name="Ng W.-L."/>
            <person name="Kazmierczak K.M."/>
            <person name="Andrzejewski T.M."/>
            <person name="Davidsen T.M."/>
            <person name="Wayne K.J."/>
            <person name="Tettelin H."/>
            <person name="Glass J.I."/>
            <person name="Rusch D."/>
            <person name="Podicherti R."/>
            <person name="Tsui H.-C.T."/>
            <person name="Winkler M.E."/>
        </authorList>
    </citation>
    <scope>NUCLEOTIDE SEQUENCE</scope>
</reference>
<accession>A0A382CPA8</accession>
<protein>
    <submittedName>
        <fullName evidence="1">Uncharacterized protein</fullName>
    </submittedName>
</protein>
<evidence type="ECO:0000313" key="1">
    <source>
        <dbReference type="EMBL" id="SVB27915.1"/>
    </source>
</evidence>
<dbReference type="InterPro" id="IPR016772">
    <property type="entry name" value="UCP020408"/>
</dbReference>
<proteinExistence type="predicted"/>